<protein>
    <recommendedName>
        <fullName evidence="4">NAD-dependent protein deacetylase</fullName>
        <ecNumber evidence="4">2.3.1.286</ecNumber>
    </recommendedName>
    <alternativeName>
        <fullName evidence="4">Regulatory protein SIR2 homolog</fullName>
    </alternativeName>
</protein>
<dbReference type="InterPro" id="IPR028628">
    <property type="entry name" value="Sirtuin_class_U"/>
</dbReference>
<dbReference type="PANTHER" id="PTHR11085">
    <property type="entry name" value="NAD-DEPENDENT PROTEIN DEACYLASE SIRTUIN-5, MITOCHONDRIAL-RELATED"/>
    <property type="match status" value="1"/>
</dbReference>
<dbReference type="HAMAP" id="MF_01968">
    <property type="entry name" value="Sirtuin_ClassU"/>
    <property type="match status" value="1"/>
</dbReference>
<feature type="binding site" evidence="4 5">
    <location>
        <position position="159"/>
    </location>
    <ligand>
        <name>Zn(2+)</name>
        <dbReference type="ChEBI" id="CHEBI:29105"/>
    </ligand>
</feature>
<dbReference type="Gene3D" id="3.30.1600.10">
    <property type="entry name" value="SIR2/SIRT2 'Small Domain"/>
    <property type="match status" value="1"/>
</dbReference>
<feature type="binding site" evidence="4">
    <location>
        <position position="201"/>
    </location>
    <ligand>
        <name>NAD(+)</name>
        <dbReference type="ChEBI" id="CHEBI:57540"/>
    </ligand>
</feature>
<dbReference type="GO" id="GO:0006355">
    <property type="term" value="P:regulation of DNA-templated transcription"/>
    <property type="evidence" value="ECO:0007669"/>
    <property type="project" value="InterPro"/>
</dbReference>
<feature type="binding site" evidence="4">
    <location>
        <position position="130"/>
    </location>
    <ligand>
        <name>NAD(+)</name>
        <dbReference type="ChEBI" id="CHEBI:57540"/>
    </ligand>
</feature>
<dbReference type="RefSeq" id="WP_090846021.1">
    <property type="nucleotide sequence ID" value="NZ_FMZL01000007.1"/>
</dbReference>
<dbReference type="GO" id="GO:0043565">
    <property type="term" value="F:sequence-specific DNA binding"/>
    <property type="evidence" value="ECO:0007669"/>
    <property type="project" value="InterPro"/>
</dbReference>
<dbReference type="InterPro" id="IPR050134">
    <property type="entry name" value="NAD-dep_sirtuin_deacylases"/>
</dbReference>
<feature type="binding site" evidence="4 5">
    <location>
        <position position="141"/>
    </location>
    <ligand>
        <name>Zn(2+)</name>
        <dbReference type="ChEBI" id="CHEBI:29105"/>
    </ligand>
</feature>
<sequence length="247" mass="27005">MGKTITDPRLAAQELRKLTDASAHTVFFGGAGVSTASGIPDFRSENGLYNQHFSSKYSPEELLSHHLWKQDPDAFYDFYRKMMCAPDARPNQAHVKLAQLEREGRLDAIVTQNIDGLHQAAGSKNVIELHGSTHRNHCVDCGAAYDQEWMLSTTGVPRCTRCGGIVKPDVVLYEESLDEKDIEAAVMAISHADLLIIGGTSLVVYPAAGLVQYFRGSHLAIVNLEPIAQDCAADVVCACDIAKAFDW</sequence>
<evidence type="ECO:0000259" key="7">
    <source>
        <dbReference type="PROSITE" id="PS50305"/>
    </source>
</evidence>
<reference evidence="9" key="2">
    <citation type="submission" date="2016-10" db="EMBL/GenBank/DDBJ databases">
        <authorList>
            <person name="de Groot N.N."/>
        </authorList>
    </citation>
    <scope>NUCLEOTIDE SEQUENCE [LARGE SCALE GENOMIC DNA]</scope>
    <source>
        <strain evidence="8">DSM 22619</strain>
        <strain evidence="9">DSM 22620</strain>
    </source>
</reference>
<dbReference type="NCBIfam" id="NF001752">
    <property type="entry name" value="PRK00481.1-1"/>
    <property type="match status" value="1"/>
</dbReference>
<feature type="domain" description="Deacetylase sirtuin-type" evidence="7">
    <location>
        <begin position="5"/>
        <end position="247"/>
    </location>
</feature>
<dbReference type="GO" id="GO:0008270">
    <property type="term" value="F:zinc ion binding"/>
    <property type="evidence" value="ECO:0007669"/>
    <property type="project" value="UniProtKB-UniRule"/>
</dbReference>
<evidence type="ECO:0000313" key="10">
    <source>
        <dbReference type="Proteomes" id="UP000198528"/>
    </source>
</evidence>
<feature type="binding site" evidence="4">
    <location>
        <position position="240"/>
    </location>
    <ligand>
        <name>NAD(+)</name>
        <dbReference type="ChEBI" id="CHEBI:57540"/>
    </ligand>
</feature>
<feature type="binding site" evidence="4">
    <location>
        <position position="35"/>
    </location>
    <ligand>
        <name>NAD(+)</name>
        <dbReference type="ChEBI" id="CHEBI:57540"/>
    </ligand>
</feature>
<feature type="binding site" evidence="4">
    <location>
        <position position="31"/>
    </location>
    <ligand>
        <name>NAD(+)</name>
        <dbReference type="ChEBI" id="CHEBI:57540"/>
    </ligand>
</feature>
<dbReference type="Proteomes" id="UP000198528">
    <property type="component" value="Unassembled WGS sequence"/>
</dbReference>
<dbReference type="EMBL" id="FMZL01000007">
    <property type="protein sequence ID" value="SDC27561.1"/>
    <property type="molecule type" value="Genomic_DNA"/>
</dbReference>
<evidence type="ECO:0000313" key="8">
    <source>
        <dbReference type="EMBL" id="SDC27561.1"/>
    </source>
</evidence>
<dbReference type="Proteomes" id="UP000199480">
    <property type="component" value="Chromosome I"/>
</dbReference>
<evidence type="ECO:0000256" key="1">
    <source>
        <dbReference type="ARBA" id="ARBA00022490"/>
    </source>
</evidence>
<dbReference type="InterPro" id="IPR003000">
    <property type="entry name" value="Sirtuin"/>
</dbReference>
<accession>A0A1H1NZV8</accession>
<dbReference type="OrthoDB" id="9800582at2"/>
<dbReference type="Pfam" id="PF02146">
    <property type="entry name" value="SIR2"/>
    <property type="match status" value="1"/>
</dbReference>
<dbReference type="GeneID" id="78501354"/>
<feature type="binding site" evidence="4">
    <location>
        <position position="223"/>
    </location>
    <ligand>
        <name>NAD(+)</name>
        <dbReference type="ChEBI" id="CHEBI:57540"/>
    </ligand>
</feature>
<dbReference type="CDD" id="cd01407">
    <property type="entry name" value="SIR2-fam"/>
    <property type="match status" value="1"/>
</dbReference>
<keyword evidence="3 4" id="KW-0520">NAD</keyword>
<dbReference type="GO" id="GO:0070403">
    <property type="term" value="F:NAD+ binding"/>
    <property type="evidence" value="ECO:0007669"/>
    <property type="project" value="UniProtKB-UniRule"/>
</dbReference>
<evidence type="ECO:0000256" key="3">
    <source>
        <dbReference type="ARBA" id="ARBA00023027"/>
    </source>
</evidence>
<dbReference type="EC" id="2.3.1.286" evidence="4"/>
<comment type="function">
    <text evidence="4">NAD-dependent protein deacetylase which modulates the activities of several enzymes which are inactive in their acetylated form.</text>
</comment>
<feature type="active site" description="Proton acceptor" evidence="4 5">
    <location>
        <position position="130"/>
    </location>
</feature>
<dbReference type="GO" id="GO:0005737">
    <property type="term" value="C:cytoplasm"/>
    <property type="evidence" value="ECO:0007669"/>
    <property type="project" value="UniProtKB-SubCell"/>
</dbReference>
<reference evidence="10 11" key="1">
    <citation type="submission" date="2016-10" db="EMBL/GenBank/DDBJ databases">
        <authorList>
            <person name="Varghese N."/>
            <person name="Submissions S."/>
        </authorList>
    </citation>
    <scope>NUCLEOTIDE SEQUENCE [LARGE SCALE GENOMIC DNA]</scope>
    <source>
        <strain evidence="10">DSM 22619</strain>
        <strain evidence="11">DSM 22620</strain>
    </source>
</reference>
<name>A0A1H1NZV8_9ACTN</name>
<dbReference type="InterPro" id="IPR029035">
    <property type="entry name" value="DHS-like_NAD/FAD-binding_dom"/>
</dbReference>
<keyword evidence="4 5" id="KW-0862">Zinc</keyword>
<evidence type="ECO:0000313" key="11">
    <source>
        <dbReference type="Proteomes" id="UP000199480"/>
    </source>
</evidence>
<feature type="binding site" evidence="4">
    <location>
        <position position="115"/>
    </location>
    <ligand>
        <name>nicotinamide</name>
        <dbReference type="ChEBI" id="CHEBI:17154"/>
    </ligand>
</feature>
<keyword evidence="1 4" id="KW-0963">Cytoplasm</keyword>
<feature type="binding site" evidence="4">
    <location>
        <position position="114"/>
    </location>
    <ligand>
        <name>NAD(+)</name>
        <dbReference type="ChEBI" id="CHEBI:57540"/>
    </ligand>
</feature>
<dbReference type="InterPro" id="IPR026591">
    <property type="entry name" value="Sirtuin_cat_small_dom_sf"/>
</dbReference>
<dbReference type="PROSITE" id="PS50114">
    <property type="entry name" value="GATA_ZN_FINGER_2"/>
    <property type="match status" value="1"/>
</dbReference>
<evidence type="ECO:0000256" key="5">
    <source>
        <dbReference type="PROSITE-ProRule" id="PRU00236"/>
    </source>
</evidence>
<dbReference type="EMBL" id="LT629759">
    <property type="protein sequence ID" value="SDS03889.1"/>
    <property type="molecule type" value="Genomic_DNA"/>
</dbReference>
<dbReference type="InterPro" id="IPR026590">
    <property type="entry name" value="Ssirtuin_cat_dom"/>
</dbReference>
<feature type="binding site" evidence="4">
    <location>
        <position position="115"/>
    </location>
    <ligand>
        <name>NAD(+)</name>
        <dbReference type="ChEBI" id="CHEBI:57540"/>
    </ligand>
</feature>
<evidence type="ECO:0000313" key="9">
    <source>
        <dbReference type="EMBL" id="SDS03889.1"/>
    </source>
</evidence>
<feature type="binding site" evidence="4 5">
    <location>
        <position position="162"/>
    </location>
    <ligand>
        <name>Zn(2+)</name>
        <dbReference type="ChEBI" id="CHEBI:29105"/>
    </ligand>
</feature>
<feature type="binding site" evidence="4 5">
    <location>
        <position position="138"/>
    </location>
    <ligand>
        <name>Zn(2+)</name>
        <dbReference type="ChEBI" id="CHEBI:29105"/>
    </ligand>
</feature>
<feature type="binding site" evidence="4">
    <location>
        <position position="224"/>
    </location>
    <ligand>
        <name>NAD(+)</name>
        <dbReference type="ChEBI" id="CHEBI:57540"/>
    </ligand>
</feature>
<gene>
    <name evidence="4" type="primary">cobB</name>
    <name evidence="8" type="ORF">SAMN04487824_10726</name>
    <name evidence="9" type="ORF">SAMN04489857_2028</name>
</gene>
<evidence type="ECO:0000256" key="2">
    <source>
        <dbReference type="ARBA" id="ARBA00022679"/>
    </source>
</evidence>
<dbReference type="PROSITE" id="PS50305">
    <property type="entry name" value="SIRTUIN"/>
    <property type="match status" value="1"/>
</dbReference>
<feature type="binding site" evidence="4">
    <location>
        <position position="43"/>
    </location>
    <ligand>
        <name>NAD(+)</name>
        <dbReference type="ChEBI" id="CHEBI:57540"/>
    </ligand>
</feature>
<dbReference type="STRING" id="604330.SAMN04489857_2028"/>
<comment type="cofactor">
    <cofactor evidence="4">
        <name>Zn(2+)</name>
        <dbReference type="ChEBI" id="CHEBI:29105"/>
    </cofactor>
    <text evidence="4">Binds 1 zinc ion per subunit.</text>
</comment>
<evidence type="ECO:0000259" key="6">
    <source>
        <dbReference type="PROSITE" id="PS50114"/>
    </source>
</evidence>
<feature type="domain" description="GATA-type" evidence="6">
    <location>
        <begin position="132"/>
        <end position="167"/>
    </location>
</feature>
<feature type="binding site" evidence="4">
    <location>
        <position position="114"/>
    </location>
    <ligand>
        <name>nicotinamide</name>
        <dbReference type="ChEBI" id="CHEBI:17154"/>
    </ligand>
</feature>
<feature type="binding site" evidence="4">
    <location>
        <position position="241"/>
    </location>
    <ligand>
        <name>NAD(+)</name>
        <dbReference type="ChEBI" id="CHEBI:57540"/>
    </ligand>
</feature>
<comment type="catalytic activity">
    <reaction evidence="4">
        <text>N(6)-acetyl-L-lysyl-[protein] + NAD(+) + H2O = 2''-O-acetyl-ADP-D-ribose + nicotinamide + L-lysyl-[protein]</text>
        <dbReference type="Rhea" id="RHEA:43636"/>
        <dbReference type="Rhea" id="RHEA-COMP:9752"/>
        <dbReference type="Rhea" id="RHEA-COMP:10731"/>
        <dbReference type="ChEBI" id="CHEBI:15377"/>
        <dbReference type="ChEBI" id="CHEBI:17154"/>
        <dbReference type="ChEBI" id="CHEBI:29969"/>
        <dbReference type="ChEBI" id="CHEBI:57540"/>
        <dbReference type="ChEBI" id="CHEBI:61930"/>
        <dbReference type="ChEBI" id="CHEBI:83767"/>
        <dbReference type="EC" id="2.3.1.286"/>
    </reaction>
</comment>
<dbReference type="PANTHER" id="PTHR11085:SF4">
    <property type="entry name" value="NAD-DEPENDENT PROTEIN DEACYLASE"/>
    <property type="match status" value="1"/>
</dbReference>
<keyword evidence="2 4" id="KW-0808">Transferase</keyword>
<evidence type="ECO:0000256" key="4">
    <source>
        <dbReference type="HAMAP-Rule" id="MF_01968"/>
    </source>
</evidence>
<dbReference type="GO" id="GO:0017136">
    <property type="term" value="F:histone deacetylase activity, NAD-dependent"/>
    <property type="evidence" value="ECO:0007669"/>
    <property type="project" value="TreeGrafter"/>
</dbReference>
<comment type="similarity">
    <text evidence="4">Belongs to the sirtuin family. Class U subfamily.</text>
</comment>
<feature type="binding site" evidence="4">
    <location>
        <position position="200"/>
    </location>
    <ligand>
        <name>NAD(+)</name>
        <dbReference type="ChEBI" id="CHEBI:57540"/>
    </ligand>
</feature>
<comment type="caution">
    <text evidence="4">Lacks conserved residue(s) required for the propagation of feature annotation.</text>
</comment>
<feature type="binding site" evidence="4">
    <location>
        <position position="112"/>
    </location>
    <ligand>
        <name>NAD(+)</name>
        <dbReference type="ChEBI" id="CHEBI:57540"/>
    </ligand>
</feature>
<feature type="binding site" evidence="4">
    <location>
        <position position="42"/>
    </location>
    <ligand>
        <name>NAD(+)</name>
        <dbReference type="ChEBI" id="CHEBI:57540"/>
    </ligand>
</feature>
<dbReference type="AlphaFoldDB" id="A0A1H1NZV8"/>
<comment type="subcellular location">
    <subcellularLocation>
        <location evidence="4">Cytoplasm</location>
    </subcellularLocation>
</comment>
<keyword evidence="10" id="KW-1185">Reference proteome</keyword>
<organism evidence="9 11">
    <name type="scientific">Parafannyhessea umbonata</name>
    <dbReference type="NCBI Taxonomy" id="604330"/>
    <lineage>
        <taxon>Bacteria</taxon>
        <taxon>Bacillati</taxon>
        <taxon>Actinomycetota</taxon>
        <taxon>Coriobacteriia</taxon>
        <taxon>Coriobacteriales</taxon>
        <taxon>Atopobiaceae</taxon>
        <taxon>Parafannyhessea</taxon>
    </lineage>
</organism>
<dbReference type="NCBIfam" id="NF001753">
    <property type="entry name" value="PRK00481.1-3"/>
    <property type="match status" value="1"/>
</dbReference>
<keyword evidence="4 5" id="KW-0479">Metal-binding</keyword>
<dbReference type="Gene3D" id="3.40.50.1220">
    <property type="entry name" value="TPP-binding domain"/>
    <property type="match status" value="1"/>
</dbReference>
<dbReference type="SUPFAM" id="SSF52467">
    <property type="entry name" value="DHS-like NAD/FAD-binding domain"/>
    <property type="match status" value="1"/>
</dbReference>
<dbReference type="InterPro" id="IPR000679">
    <property type="entry name" value="Znf_GATA"/>
</dbReference>
<feature type="binding site" evidence="4">
    <location>
        <position position="42"/>
    </location>
    <ligand>
        <name>nicotinamide</name>
        <dbReference type="ChEBI" id="CHEBI:17154"/>
    </ligand>
</feature>
<proteinExistence type="inferred from homology"/>